<gene>
    <name evidence="5" type="ORF">JCM5805K_0801</name>
</gene>
<dbReference type="PANTHER" id="PTHR43523:SF6">
    <property type="entry name" value="GLYCOGEN BIOSYNTHESIS PROTEIN GLGD"/>
    <property type="match status" value="1"/>
</dbReference>
<dbReference type="SUPFAM" id="SSF53448">
    <property type="entry name" value="Nucleotide-diphospho-sugar transferases"/>
    <property type="match status" value="1"/>
</dbReference>
<dbReference type="CDD" id="cd02508">
    <property type="entry name" value="ADP_Glucose_PP"/>
    <property type="match status" value="1"/>
</dbReference>
<comment type="similarity">
    <text evidence="1">Belongs to the bacterial/plant glucose-1-phosphate adenylyltransferase family.</text>
</comment>
<organism evidence="5 6">
    <name type="scientific">Lactococcus lactis subsp. lactis</name>
    <name type="common">Streptococcus lactis</name>
    <dbReference type="NCBI Taxonomy" id="1360"/>
    <lineage>
        <taxon>Bacteria</taxon>
        <taxon>Bacillati</taxon>
        <taxon>Bacillota</taxon>
        <taxon>Bacilli</taxon>
        <taxon>Lactobacillales</taxon>
        <taxon>Streptococcaceae</taxon>
        <taxon>Lactococcus</taxon>
    </lineage>
</organism>
<sequence length="390" mass="44031">MVTEKLKEKIKMNNSNKMAAILSNISSSKHLSPLTEVRPIATLPFDCKYRLIDFPLSSLSNAHVDNIFMTFNEGETQSVFDHLGSGGEWGLDGFNSRYFVYIQQDFDRLREQGKDYFAQQLNFLRKSKAPYTVLLGSKFICNVDLTAVLKIHKLAGKEITTVYKKVSPDLASEYDTILRFDESGKMSNCYVNQLENPQEKEALCLNLFILNTDWLINFIKEMQDIGELTSIARLIRVYMKNYDVNTYEYTGYMSNITNIKSFYDANMVMLDPQNFTSLLYSSQPVYTKIKNEVPTYFSENSKVENSQLGSGCIINGKVKNSLISRGVKIQDDALIEESLVFTNSEVKSGAQVKFAIIDKGVVVENNVKIIGSSEKPVVIPKGTVVTADIL</sequence>
<dbReference type="EMBL" id="BBSI01000017">
    <property type="protein sequence ID" value="GAM79693.1"/>
    <property type="molecule type" value="Genomic_DNA"/>
</dbReference>
<comment type="caution">
    <text evidence="5">The sequence shown here is derived from an EMBL/GenBank/DDBJ whole genome shotgun (WGS) entry which is preliminary data.</text>
</comment>
<dbReference type="CDD" id="cd04651">
    <property type="entry name" value="LbH_G1P_AT_C"/>
    <property type="match status" value="1"/>
</dbReference>
<dbReference type="AlphaFoldDB" id="A0A0B8QXP2"/>
<proteinExistence type="inferred from homology"/>
<name>A0A0B8QXP2_LACLL</name>
<evidence type="ECO:0000256" key="1">
    <source>
        <dbReference type="ARBA" id="ARBA00010443"/>
    </source>
</evidence>
<feature type="domain" description="Nucleotidyl transferase" evidence="3">
    <location>
        <begin position="29"/>
        <end position="268"/>
    </location>
</feature>
<dbReference type="InterPro" id="IPR005835">
    <property type="entry name" value="NTP_transferase_dom"/>
</dbReference>
<evidence type="ECO:0000259" key="3">
    <source>
        <dbReference type="Pfam" id="PF00483"/>
    </source>
</evidence>
<dbReference type="Proteomes" id="UP000031847">
    <property type="component" value="Unassembled WGS sequence"/>
</dbReference>
<dbReference type="SUPFAM" id="SSF51161">
    <property type="entry name" value="Trimeric LpxA-like enzymes"/>
    <property type="match status" value="1"/>
</dbReference>
<keyword evidence="2" id="KW-0320">Glycogen biosynthesis</keyword>
<dbReference type="Pfam" id="PF00483">
    <property type="entry name" value="NTP_transferase"/>
    <property type="match status" value="1"/>
</dbReference>
<dbReference type="Gene3D" id="2.160.10.10">
    <property type="entry name" value="Hexapeptide repeat proteins"/>
    <property type="match status" value="1"/>
</dbReference>
<accession>A0A0B8QXP2</accession>
<dbReference type="InterPro" id="IPR056818">
    <property type="entry name" value="GlmU/GlgC-like_hexapep"/>
</dbReference>
<dbReference type="GO" id="GO:0008878">
    <property type="term" value="F:glucose-1-phosphate adenylyltransferase activity"/>
    <property type="evidence" value="ECO:0007669"/>
    <property type="project" value="InterPro"/>
</dbReference>
<protein>
    <submittedName>
        <fullName evidence="5">ADP-glucose pyrophosphorylase</fullName>
    </submittedName>
</protein>
<dbReference type="Gene3D" id="3.90.550.10">
    <property type="entry name" value="Spore Coat Polysaccharide Biosynthesis Protein SpsA, Chain A"/>
    <property type="match status" value="1"/>
</dbReference>
<evidence type="ECO:0000313" key="6">
    <source>
        <dbReference type="Proteomes" id="UP000031847"/>
    </source>
</evidence>
<dbReference type="PANTHER" id="PTHR43523">
    <property type="entry name" value="GLUCOSE-1-PHOSPHATE ADENYLYLTRANSFERASE-RELATED"/>
    <property type="match status" value="1"/>
</dbReference>
<dbReference type="InterPro" id="IPR011831">
    <property type="entry name" value="ADP-Glc_PPase"/>
</dbReference>
<dbReference type="InterPro" id="IPR011832">
    <property type="entry name" value="GlgDAde_trans"/>
</dbReference>
<dbReference type="InterPro" id="IPR029044">
    <property type="entry name" value="Nucleotide-diphossugar_trans"/>
</dbReference>
<reference evidence="5 6" key="1">
    <citation type="submission" date="2015-01" db="EMBL/GenBank/DDBJ databases">
        <title>Lactococcus lactis subsp.lactis JCM 5805 whole genome shotgun sequence.</title>
        <authorList>
            <person name="Fujii T."/>
            <person name="Tomita Y."/>
            <person name="Ikushima S."/>
            <person name="Fujiwara D."/>
        </authorList>
    </citation>
    <scope>NUCLEOTIDE SEQUENCE [LARGE SCALE GENOMIC DNA]</scope>
    <source>
        <strain evidence="5 6">JCM 5805</strain>
    </source>
</reference>
<dbReference type="Pfam" id="PF24894">
    <property type="entry name" value="Hexapep_GlmU"/>
    <property type="match status" value="1"/>
</dbReference>
<dbReference type="NCBIfam" id="TIGR02092">
    <property type="entry name" value="glgD"/>
    <property type="match status" value="1"/>
</dbReference>
<feature type="domain" description="Glucose-1-phosphate adenylyltransferase/Bifunctional protein GlmU-like C-terminal hexapeptide" evidence="4">
    <location>
        <begin position="299"/>
        <end position="369"/>
    </location>
</feature>
<evidence type="ECO:0000259" key="4">
    <source>
        <dbReference type="Pfam" id="PF24894"/>
    </source>
</evidence>
<evidence type="ECO:0000313" key="5">
    <source>
        <dbReference type="EMBL" id="GAM79693.1"/>
    </source>
</evidence>
<evidence type="ECO:0000256" key="2">
    <source>
        <dbReference type="ARBA" id="ARBA00023056"/>
    </source>
</evidence>
<dbReference type="GO" id="GO:0005978">
    <property type="term" value="P:glycogen biosynthetic process"/>
    <property type="evidence" value="ECO:0007669"/>
    <property type="project" value="UniProtKB-KW"/>
</dbReference>
<dbReference type="InterPro" id="IPR011004">
    <property type="entry name" value="Trimer_LpxA-like_sf"/>
</dbReference>